<evidence type="ECO:0000313" key="2">
    <source>
        <dbReference type="Proteomes" id="UP000001235"/>
    </source>
</evidence>
<dbReference type="Proteomes" id="UP000001235">
    <property type="component" value="Chromosome"/>
</dbReference>
<name>D9SK40_GALCS</name>
<protein>
    <submittedName>
        <fullName evidence="1">Uncharacterized protein</fullName>
    </submittedName>
</protein>
<keyword evidence="2" id="KW-1185">Reference proteome</keyword>
<dbReference type="RefSeq" id="WP_013294372.1">
    <property type="nucleotide sequence ID" value="NC_014394.1"/>
</dbReference>
<accession>D9SK40</accession>
<dbReference type="STRING" id="395494.Galf_2453"/>
<gene>
    <name evidence="1" type="ordered locus">Galf_2453</name>
</gene>
<organism evidence="1 2">
    <name type="scientific">Gallionella capsiferriformans (strain ES-2)</name>
    <name type="common">Gallionella ferruginea capsiferriformans (strain ES-2)</name>
    <dbReference type="NCBI Taxonomy" id="395494"/>
    <lineage>
        <taxon>Bacteria</taxon>
        <taxon>Pseudomonadati</taxon>
        <taxon>Pseudomonadota</taxon>
        <taxon>Betaproteobacteria</taxon>
        <taxon>Nitrosomonadales</taxon>
        <taxon>Gallionellaceae</taxon>
        <taxon>Gallionella</taxon>
    </lineage>
</organism>
<dbReference type="EMBL" id="CP002159">
    <property type="protein sequence ID" value="ADL56452.1"/>
    <property type="molecule type" value="Genomic_DNA"/>
</dbReference>
<reference evidence="1 2" key="1">
    <citation type="submission" date="2010-08" db="EMBL/GenBank/DDBJ databases">
        <title>Complete sequence of Gallionella capsiferriformans ES-2.</title>
        <authorList>
            <consortium name="US DOE Joint Genome Institute"/>
            <person name="Lucas S."/>
            <person name="Copeland A."/>
            <person name="Lapidus A."/>
            <person name="Cheng J.-F."/>
            <person name="Bruce D."/>
            <person name="Goodwin L."/>
            <person name="Pitluck S."/>
            <person name="Chertkov O."/>
            <person name="Davenport K.W."/>
            <person name="Detter J.C."/>
            <person name="Han C."/>
            <person name="Tapia R."/>
            <person name="Land M."/>
            <person name="Hauser L."/>
            <person name="Chang Y.-J."/>
            <person name="Jeffries C."/>
            <person name="Kyrpides N."/>
            <person name="Ivanova N."/>
            <person name="Mikhailova N."/>
            <person name="Shelobolina E.S."/>
            <person name="Picardal F."/>
            <person name="Roden E."/>
            <person name="Emerson D."/>
            <person name="Woyke T."/>
        </authorList>
    </citation>
    <scope>NUCLEOTIDE SEQUENCE [LARGE SCALE GENOMIC DNA]</scope>
    <source>
        <strain evidence="1 2">ES-2</strain>
    </source>
</reference>
<dbReference type="KEGG" id="gca:Galf_2453"/>
<dbReference type="HOGENOM" id="CLU_1641304_0_0_4"/>
<sequence>MYEGIILLVLVIVVVLVIRPKKDGKFDPPVVLQRAGVYHATLAPQLVRAQSFLEVIVSEFASFDSAVSDSASHYFEVRDQVGRYLLAVGLRSGVFYFQAILPAFKGDDAQTLRLFSEQVMVNIPRLESQDHFDSLLRAVESAAQQMNITCVKFPD</sequence>
<evidence type="ECO:0000313" key="1">
    <source>
        <dbReference type="EMBL" id="ADL56452.1"/>
    </source>
</evidence>
<proteinExistence type="predicted"/>
<dbReference type="AlphaFoldDB" id="D9SK40"/>